<accession>A0AAV9XES1</accession>
<evidence type="ECO:0000256" key="1">
    <source>
        <dbReference type="ARBA" id="ARBA00004141"/>
    </source>
</evidence>
<feature type="transmembrane region" description="Helical" evidence="6">
    <location>
        <begin position="477"/>
        <end position="497"/>
    </location>
</feature>
<dbReference type="PANTHER" id="PTHR31794:SF2">
    <property type="entry name" value="AUXIN EFFLUX TRANSPORTER FAMILY PROTEIN (EUROFUNG)"/>
    <property type="match status" value="1"/>
</dbReference>
<feature type="region of interest" description="Disordered" evidence="5">
    <location>
        <begin position="250"/>
        <end position="341"/>
    </location>
</feature>
<keyword evidence="3 6" id="KW-1133">Transmembrane helix</keyword>
<feature type="transmembrane region" description="Helical" evidence="6">
    <location>
        <begin position="587"/>
        <end position="609"/>
    </location>
</feature>
<dbReference type="Pfam" id="PF03547">
    <property type="entry name" value="Mem_trans"/>
    <property type="match status" value="1"/>
</dbReference>
<name>A0AAV9XES1_9PEZI</name>
<comment type="subcellular location">
    <subcellularLocation>
        <location evidence="1">Membrane</location>
        <topology evidence="1">Multi-pass membrane protein</topology>
    </subcellularLocation>
</comment>
<dbReference type="Proteomes" id="UP001365542">
    <property type="component" value="Unassembled WGS sequence"/>
</dbReference>
<keyword evidence="2 6" id="KW-0812">Transmembrane</keyword>
<feature type="compositionally biased region" description="Low complexity" evidence="5">
    <location>
        <begin position="370"/>
        <end position="394"/>
    </location>
</feature>
<feature type="region of interest" description="Disordered" evidence="5">
    <location>
        <begin position="360"/>
        <end position="425"/>
    </location>
</feature>
<sequence>MSFFSTPTAFRLREPGLADMTNFNNTDFLLQTVNAAVTVLKEKKIPHSSHPPLSNLILLVFEAVLEVVCVSLPGYIIARQGMFDAGNQKFIANLNVSLFTPCLIFTKLASQLTVDKLADLVVIPIIFIIMTAISYTGSVLVAKAFRFRRRARNFVIAMGVFGNSNSLPISLVLSLAFTLKGLHWDKIPGDNDNDVAARGILYLLIFQQLGQLVRWSWGYHVLLAPPSAYTVEEGGTMEPEDGVNQFLDEPERYTDEPAPIVSRTESIDSESEWEEDVETGQRRKPTDPFRRPGFPEYEGLKSPTGERQPSFIGRPITGMSRQNSENIRSHPDRLGSKTKPAMRIILPERLDSLDEALESTAHVDESGGQSSTAVSASASNVSSPTTSRSDSPNRARIIHRNSKIITSFPEPSSSPSSSPMSSKTNLLKQVPGLRHKMSKNLAQAKKSLPKPPKWSKKPVGFVKRFFNGLWEFMNPPLWAMLAALLVASVPALQKLFFTRGTFVENSVTRAVKQSGNVAVPLILVVLGANLAGNTIPKPQNEPSSSGYHKATERHERNILIAALISRMLVPTVFIAPLLAIAAKFLPISLLGDPIFIIVCFLLAGAPSALQLSQICQLNGVYENVMAKVLFWSYVVIILPSTLVLVICGLEVVEWATF</sequence>
<feature type="compositionally biased region" description="Basic and acidic residues" evidence="5">
    <location>
        <begin position="279"/>
        <end position="290"/>
    </location>
</feature>
<feature type="transmembrane region" description="Helical" evidence="6">
    <location>
        <begin position="90"/>
        <end position="109"/>
    </location>
</feature>
<proteinExistence type="predicted"/>
<feature type="transmembrane region" description="Helical" evidence="6">
    <location>
        <begin position="630"/>
        <end position="652"/>
    </location>
</feature>
<protein>
    <recommendedName>
        <fullName evidence="9">Auxin efflux carrier</fullName>
    </recommendedName>
</protein>
<dbReference type="GO" id="GO:0005783">
    <property type="term" value="C:endoplasmic reticulum"/>
    <property type="evidence" value="ECO:0007669"/>
    <property type="project" value="TreeGrafter"/>
</dbReference>
<feature type="transmembrane region" description="Helical" evidence="6">
    <location>
        <begin position="56"/>
        <end position="78"/>
    </location>
</feature>
<feature type="transmembrane region" description="Helical" evidence="6">
    <location>
        <begin position="154"/>
        <end position="179"/>
    </location>
</feature>
<dbReference type="GO" id="GO:0055085">
    <property type="term" value="P:transmembrane transport"/>
    <property type="evidence" value="ECO:0007669"/>
    <property type="project" value="InterPro"/>
</dbReference>
<evidence type="ECO:0000256" key="5">
    <source>
        <dbReference type="SAM" id="MobiDB-lite"/>
    </source>
</evidence>
<reference evidence="7 8" key="1">
    <citation type="submission" date="2019-10" db="EMBL/GenBank/DDBJ databases">
        <authorList>
            <person name="Palmer J.M."/>
        </authorList>
    </citation>
    <scope>NUCLEOTIDE SEQUENCE [LARGE SCALE GENOMIC DNA]</scope>
    <source>
        <strain evidence="7 8">TWF694</strain>
    </source>
</reference>
<organism evidence="7 8">
    <name type="scientific">Orbilia ellipsospora</name>
    <dbReference type="NCBI Taxonomy" id="2528407"/>
    <lineage>
        <taxon>Eukaryota</taxon>
        <taxon>Fungi</taxon>
        <taxon>Dikarya</taxon>
        <taxon>Ascomycota</taxon>
        <taxon>Pezizomycotina</taxon>
        <taxon>Orbiliomycetes</taxon>
        <taxon>Orbiliales</taxon>
        <taxon>Orbiliaceae</taxon>
        <taxon>Orbilia</taxon>
    </lineage>
</organism>
<evidence type="ECO:0000256" key="2">
    <source>
        <dbReference type="ARBA" id="ARBA00022692"/>
    </source>
</evidence>
<feature type="transmembrane region" description="Helical" evidence="6">
    <location>
        <begin position="121"/>
        <end position="142"/>
    </location>
</feature>
<evidence type="ECO:0000256" key="4">
    <source>
        <dbReference type="ARBA" id="ARBA00023136"/>
    </source>
</evidence>
<feature type="compositionally biased region" description="Low complexity" evidence="5">
    <location>
        <begin position="407"/>
        <end position="422"/>
    </location>
</feature>
<feature type="compositionally biased region" description="Acidic residues" evidence="5">
    <location>
        <begin position="267"/>
        <end position="278"/>
    </location>
</feature>
<evidence type="ECO:0000313" key="8">
    <source>
        <dbReference type="Proteomes" id="UP001365542"/>
    </source>
</evidence>
<keyword evidence="4 6" id="KW-0472">Membrane</keyword>
<dbReference type="InterPro" id="IPR004776">
    <property type="entry name" value="Mem_transp_PIN-like"/>
</dbReference>
<dbReference type="AlphaFoldDB" id="A0AAV9XES1"/>
<feature type="transmembrane region" description="Helical" evidence="6">
    <location>
        <begin position="557"/>
        <end position="581"/>
    </location>
</feature>
<keyword evidence="8" id="KW-1185">Reference proteome</keyword>
<comment type="caution">
    <text evidence="7">The sequence shown here is derived from an EMBL/GenBank/DDBJ whole genome shotgun (WGS) entry which is preliminary data.</text>
</comment>
<evidence type="ECO:0000256" key="3">
    <source>
        <dbReference type="ARBA" id="ARBA00022989"/>
    </source>
</evidence>
<gene>
    <name evidence="7" type="ORF">TWF694_008896</name>
</gene>
<evidence type="ECO:0008006" key="9">
    <source>
        <dbReference type="Google" id="ProtNLM"/>
    </source>
</evidence>
<dbReference type="PANTHER" id="PTHR31794">
    <property type="entry name" value="AUXIN EFFLUX TRANSPORTER FAMILY PROTEIN (EUROFUNG)"/>
    <property type="match status" value="1"/>
</dbReference>
<dbReference type="EMBL" id="JAVHJO010000005">
    <property type="protein sequence ID" value="KAK6540066.1"/>
    <property type="molecule type" value="Genomic_DNA"/>
</dbReference>
<feature type="transmembrane region" description="Helical" evidence="6">
    <location>
        <begin position="517"/>
        <end position="536"/>
    </location>
</feature>
<evidence type="ECO:0000313" key="7">
    <source>
        <dbReference type="EMBL" id="KAK6540066.1"/>
    </source>
</evidence>
<dbReference type="GO" id="GO:0016020">
    <property type="term" value="C:membrane"/>
    <property type="evidence" value="ECO:0007669"/>
    <property type="project" value="UniProtKB-SubCell"/>
</dbReference>
<evidence type="ECO:0000256" key="6">
    <source>
        <dbReference type="SAM" id="Phobius"/>
    </source>
</evidence>